<dbReference type="EMBL" id="GGEC01060606">
    <property type="protein sequence ID" value="MBX41090.1"/>
    <property type="molecule type" value="Transcribed_RNA"/>
</dbReference>
<dbReference type="AlphaFoldDB" id="A0A2P2NF99"/>
<organism evidence="1">
    <name type="scientific">Rhizophora mucronata</name>
    <name type="common">Asiatic mangrove</name>
    <dbReference type="NCBI Taxonomy" id="61149"/>
    <lineage>
        <taxon>Eukaryota</taxon>
        <taxon>Viridiplantae</taxon>
        <taxon>Streptophyta</taxon>
        <taxon>Embryophyta</taxon>
        <taxon>Tracheophyta</taxon>
        <taxon>Spermatophyta</taxon>
        <taxon>Magnoliopsida</taxon>
        <taxon>eudicotyledons</taxon>
        <taxon>Gunneridae</taxon>
        <taxon>Pentapetalae</taxon>
        <taxon>rosids</taxon>
        <taxon>fabids</taxon>
        <taxon>Malpighiales</taxon>
        <taxon>Rhizophoraceae</taxon>
        <taxon>Rhizophora</taxon>
    </lineage>
</organism>
<sequence length="32" mass="3909">MEKLCFCAFHMFKCYLWPEYIGTIMNGYFHAI</sequence>
<evidence type="ECO:0000313" key="1">
    <source>
        <dbReference type="EMBL" id="MBX41090.1"/>
    </source>
</evidence>
<protein>
    <submittedName>
        <fullName evidence="1">Uncharacterized protein</fullName>
    </submittedName>
</protein>
<proteinExistence type="predicted"/>
<accession>A0A2P2NF99</accession>
<reference evidence="1" key="1">
    <citation type="submission" date="2018-02" db="EMBL/GenBank/DDBJ databases">
        <title>Rhizophora mucronata_Transcriptome.</title>
        <authorList>
            <person name="Meera S.P."/>
            <person name="Sreeshan A."/>
            <person name="Augustine A."/>
        </authorList>
    </citation>
    <scope>NUCLEOTIDE SEQUENCE</scope>
    <source>
        <tissue evidence="1">Leaf</tissue>
    </source>
</reference>
<name>A0A2P2NF99_RHIMU</name>